<evidence type="ECO:0000313" key="3">
    <source>
        <dbReference type="Proteomes" id="UP000198282"/>
    </source>
</evidence>
<dbReference type="SUPFAM" id="SSF47413">
    <property type="entry name" value="lambda repressor-like DNA-binding domains"/>
    <property type="match status" value="1"/>
</dbReference>
<protein>
    <submittedName>
        <fullName evidence="2">Helix-turn-helix domain-containing protein</fullName>
    </submittedName>
</protein>
<reference evidence="2 3" key="1">
    <citation type="submission" date="2017-06" db="EMBL/GenBank/DDBJ databases">
        <authorList>
            <person name="Kim H.J."/>
            <person name="Triplett B.A."/>
        </authorList>
    </citation>
    <scope>NUCLEOTIDE SEQUENCE [LARGE SCALE GENOMIC DNA]</scope>
    <source>
        <strain evidence="2 3">CGMCC 4.2132</strain>
    </source>
</reference>
<proteinExistence type="predicted"/>
<dbReference type="SMART" id="SM00530">
    <property type="entry name" value="HTH_XRE"/>
    <property type="match status" value="1"/>
</dbReference>
<name>A0A239D3X4_9ACTN</name>
<accession>A0A239D3X4</accession>
<dbReference type="CDD" id="cd00093">
    <property type="entry name" value="HTH_XRE"/>
    <property type="match status" value="1"/>
</dbReference>
<evidence type="ECO:0000313" key="2">
    <source>
        <dbReference type="EMBL" id="SNS26987.1"/>
    </source>
</evidence>
<dbReference type="AlphaFoldDB" id="A0A239D3X4"/>
<dbReference type="GO" id="GO:0003677">
    <property type="term" value="F:DNA binding"/>
    <property type="evidence" value="ECO:0007669"/>
    <property type="project" value="InterPro"/>
</dbReference>
<evidence type="ECO:0000259" key="1">
    <source>
        <dbReference type="PROSITE" id="PS50943"/>
    </source>
</evidence>
<dbReference type="Proteomes" id="UP000198282">
    <property type="component" value="Unassembled WGS sequence"/>
</dbReference>
<dbReference type="Gene3D" id="1.10.260.40">
    <property type="entry name" value="lambda repressor-like DNA-binding domains"/>
    <property type="match status" value="1"/>
</dbReference>
<gene>
    <name evidence="2" type="ORF">SAMN05216276_1006241</name>
</gene>
<sequence length="266" mass="29473">MDGEQLADFLRARRAAARPTDAATSGLRRVSGLRREEVAELAGISVDYYTRLEQNRTSRPSVQVVAALAAALDMTQAQRAHLFRLADHPVQMPQPRTQRADPALLRILEQLDQVPAHVMTDLGETLAQNRLSLALFGDASVHTGAARSTYYRWFTDAAARQVFAEDIRERESRARVAELRATLVRRSDEPARELGEKLRSASAEFAALWDAHEVETRISDRKRILGPTGMLELYCQFLTAGAPDQVLVVFTPVAGTDAAERLARIG</sequence>
<dbReference type="PANTHER" id="PTHR35010">
    <property type="entry name" value="BLL4672 PROTEIN-RELATED"/>
    <property type="match status" value="1"/>
</dbReference>
<dbReference type="InterPro" id="IPR001387">
    <property type="entry name" value="Cro/C1-type_HTH"/>
</dbReference>
<feature type="domain" description="HTH cro/C1-type" evidence="1">
    <location>
        <begin position="27"/>
        <end position="79"/>
    </location>
</feature>
<dbReference type="RefSeq" id="WP_089206749.1">
    <property type="nucleotide sequence ID" value="NZ_FZOD01000006.1"/>
</dbReference>
<dbReference type="PANTHER" id="PTHR35010:SF2">
    <property type="entry name" value="BLL4672 PROTEIN"/>
    <property type="match status" value="1"/>
</dbReference>
<dbReference type="InterPro" id="IPR041413">
    <property type="entry name" value="MLTR_LBD"/>
</dbReference>
<dbReference type="EMBL" id="FZOD01000006">
    <property type="protein sequence ID" value="SNS26987.1"/>
    <property type="molecule type" value="Genomic_DNA"/>
</dbReference>
<dbReference type="InterPro" id="IPR010982">
    <property type="entry name" value="Lambda_DNA-bd_dom_sf"/>
</dbReference>
<dbReference type="Pfam" id="PF17765">
    <property type="entry name" value="MLTR_LBD"/>
    <property type="match status" value="1"/>
</dbReference>
<dbReference type="Gene3D" id="3.30.450.180">
    <property type="match status" value="1"/>
</dbReference>
<dbReference type="OrthoDB" id="4336585at2"/>
<dbReference type="PROSITE" id="PS50943">
    <property type="entry name" value="HTH_CROC1"/>
    <property type="match status" value="1"/>
</dbReference>
<organism evidence="2 3">
    <name type="scientific">Streptosporangium subroseum</name>
    <dbReference type="NCBI Taxonomy" id="106412"/>
    <lineage>
        <taxon>Bacteria</taxon>
        <taxon>Bacillati</taxon>
        <taxon>Actinomycetota</taxon>
        <taxon>Actinomycetes</taxon>
        <taxon>Streptosporangiales</taxon>
        <taxon>Streptosporangiaceae</taxon>
        <taxon>Streptosporangium</taxon>
    </lineage>
</organism>
<keyword evidence="3" id="KW-1185">Reference proteome</keyword>
<dbReference type="Pfam" id="PF13560">
    <property type="entry name" value="HTH_31"/>
    <property type="match status" value="1"/>
</dbReference>